<comment type="caution">
    <text evidence="2">The sequence shown here is derived from an EMBL/GenBank/DDBJ whole genome shotgun (WGS) entry which is preliminary data.</text>
</comment>
<proteinExistence type="predicted"/>
<gene>
    <name evidence="2" type="ORF">DB31_1255</name>
</gene>
<dbReference type="Proteomes" id="UP000028725">
    <property type="component" value="Unassembled WGS sequence"/>
</dbReference>
<evidence type="ECO:0000313" key="3">
    <source>
        <dbReference type="Proteomes" id="UP000028725"/>
    </source>
</evidence>
<dbReference type="EMBL" id="JMCB01000011">
    <property type="protein sequence ID" value="KFE66190.1"/>
    <property type="molecule type" value="Genomic_DNA"/>
</dbReference>
<name>A0A085WES7_9BACT</name>
<keyword evidence="3" id="KW-1185">Reference proteome</keyword>
<dbReference type="AlphaFoldDB" id="A0A085WES7"/>
<feature type="chain" id="PRO_5001799671" description="Lipoprotein" evidence="1">
    <location>
        <begin position="25"/>
        <end position="555"/>
    </location>
</feature>
<dbReference type="STRING" id="394096.DB31_1255"/>
<evidence type="ECO:0000256" key="1">
    <source>
        <dbReference type="SAM" id="SignalP"/>
    </source>
</evidence>
<organism evidence="2 3">
    <name type="scientific">Hyalangium minutum</name>
    <dbReference type="NCBI Taxonomy" id="394096"/>
    <lineage>
        <taxon>Bacteria</taxon>
        <taxon>Pseudomonadati</taxon>
        <taxon>Myxococcota</taxon>
        <taxon>Myxococcia</taxon>
        <taxon>Myxococcales</taxon>
        <taxon>Cystobacterineae</taxon>
        <taxon>Archangiaceae</taxon>
        <taxon>Hyalangium</taxon>
    </lineage>
</organism>
<sequence length="555" mass="62083">MAANVWGALRRCALCLLVGWLTLAATGCATPGELGGGGTAGTSLPPGERMQELEQAAESEAALLAAQISAVSKTPYAQGVRLSFTFWNERGALSLTDFSAQGLNGPAAAPLDDEKTRDTLATVFSEYSQRHTGQTTLTLRREQTQWAVGYAVSAERRPPEARVLPVLLREFPAELVRDSTEQLHKLLASMEVPAEGEAWAEVEVHLEDGHIEGWRPRLFQVERGGGRLRPISSLVASQAVQVLLPFTLGMGPRTVIVRLRLLHRAQESEAVGWVESARVERPPLAPEINAAFVAEYRAMHESILWRWRYEVREGAEWAARRGTEELALWYAGGVLLKGGGYLARWAGSAMRRALVRGGEAATGWLRTALLRLPGDKKREFEWLWAKVQLEGERALTAEERASLRGLMERIEQLAHTRLDESAKRRIRAEARSSYKSLRPELKDIIEKGGRDYPIHHRRQLEHAHLFPDENVNAAENLALVQYKVHEHINRAWDRFRQLRPEPTAQEVRDAARAIDAQFSPWYDQIRDPLGVTRTLGEAETAALKEVERLFLRGSP</sequence>
<evidence type="ECO:0008006" key="4">
    <source>
        <dbReference type="Google" id="ProtNLM"/>
    </source>
</evidence>
<accession>A0A085WES7</accession>
<protein>
    <recommendedName>
        <fullName evidence="4">Lipoprotein</fullName>
    </recommendedName>
</protein>
<reference evidence="2 3" key="1">
    <citation type="submission" date="2014-04" db="EMBL/GenBank/DDBJ databases">
        <title>Genome assembly of Hyalangium minutum DSM 14724.</title>
        <authorList>
            <person name="Sharma G."/>
            <person name="Subramanian S."/>
        </authorList>
    </citation>
    <scope>NUCLEOTIDE SEQUENCE [LARGE SCALE GENOMIC DNA]</scope>
    <source>
        <strain evidence="2 3">DSM 14724</strain>
    </source>
</reference>
<keyword evidence="1" id="KW-0732">Signal</keyword>
<evidence type="ECO:0000313" key="2">
    <source>
        <dbReference type="EMBL" id="KFE66190.1"/>
    </source>
</evidence>
<feature type="signal peptide" evidence="1">
    <location>
        <begin position="1"/>
        <end position="24"/>
    </location>
</feature>